<feature type="transmembrane region" description="Helical" evidence="1">
    <location>
        <begin position="21"/>
        <end position="42"/>
    </location>
</feature>
<keyword evidence="1" id="KW-0472">Membrane</keyword>
<name>A0ABS3CC74_9BACT</name>
<keyword evidence="1" id="KW-1133">Transmembrane helix</keyword>
<keyword evidence="1" id="KW-0812">Transmembrane</keyword>
<evidence type="ECO:0000313" key="3">
    <source>
        <dbReference type="Proteomes" id="UP000664480"/>
    </source>
</evidence>
<organism evidence="2 3">
    <name type="scientific">Algoriphagus pacificus</name>
    <dbReference type="NCBI Taxonomy" id="2811234"/>
    <lineage>
        <taxon>Bacteria</taxon>
        <taxon>Pseudomonadati</taxon>
        <taxon>Bacteroidota</taxon>
        <taxon>Cytophagia</taxon>
        <taxon>Cytophagales</taxon>
        <taxon>Cyclobacteriaceae</taxon>
        <taxon>Algoriphagus</taxon>
    </lineage>
</organism>
<dbReference type="Proteomes" id="UP000664480">
    <property type="component" value="Unassembled WGS sequence"/>
</dbReference>
<evidence type="ECO:0000313" key="2">
    <source>
        <dbReference type="EMBL" id="MBN7814607.1"/>
    </source>
</evidence>
<sequence length="254" mass="29698">MVPIFKHIRQKLLNQNRVTRYLVYAIGEIFLVVIGILIALQVNNWNEENKLKKQKVILLESLKTEFEENQNRLDILLSFINQREAYARTLLAILEQLPSQVDSIETVFALERTGFVHYFNPTLPTYEEMKSSGTLSLIDNKDLKRRMADYQTFLEYSFRIEDGNKGPIQQFSERILKYMDPDFGDVNITDNESRNYASVKFDLEAMSNDSEIQYLLKIIIQKSVLEAGYKERIFTPRLTRIIDLIEGELNQTAK</sequence>
<dbReference type="InterPro" id="IPR045749">
    <property type="entry name" value="DUF6090"/>
</dbReference>
<dbReference type="EMBL" id="JAFKCU010000001">
    <property type="protein sequence ID" value="MBN7814607.1"/>
    <property type="molecule type" value="Genomic_DNA"/>
</dbReference>
<comment type="caution">
    <text evidence="2">The sequence shown here is derived from an EMBL/GenBank/DDBJ whole genome shotgun (WGS) entry which is preliminary data.</text>
</comment>
<proteinExistence type="predicted"/>
<dbReference type="Pfam" id="PF19578">
    <property type="entry name" value="DUF6090"/>
    <property type="match status" value="1"/>
</dbReference>
<gene>
    <name evidence="2" type="ORF">J0A69_04165</name>
</gene>
<accession>A0ABS3CC74</accession>
<protein>
    <submittedName>
        <fullName evidence="2">Uncharacterized protein</fullName>
    </submittedName>
</protein>
<evidence type="ECO:0000256" key="1">
    <source>
        <dbReference type="SAM" id="Phobius"/>
    </source>
</evidence>
<reference evidence="2 3" key="1">
    <citation type="submission" date="2021-03" db="EMBL/GenBank/DDBJ databases">
        <title>novel species isolated from a fishpond in China.</title>
        <authorList>
            <person name="Lu H."/>
            <person name="Cai Z."/>
        </authorList>
    </citation>
    <scope>NUCLEOTIDE SEQUENCE [LARGE SCALE GENOMIC DNA]</scope>
    <source>
        <strain evidence="2 3">YJ13C</strain>
    </source>
</reference>
<dbReference type="RefSeq" id="WP_206585246.1">
    <property type="nucleotide sequence ID" value="NZ_JAFKCU010000001.1"/>
</dbReference>
<keyword evidence="3" id="KW-1185">Reference proteome</keyword>